<protein>
    <submittedName>
        <fullName evidence="1">Uncharacterized protein</fullName>
    </submittedName>
</protein>
<evidence type="ECO:0000313" key="2">
    <source>
        <dbReference type="Proteomes" id="UP001283361"/>
    </source>
</evidence>
<name>A0AAE1A489_9GAST</name>
<reference evidence="1" key="1">
    <citation type="journal article" date="2023" name="G3 (Bethesda)">
        <title>A reference genome for the long-term kleptoplast-retaining sea slug Elysia crispata morphotype clarki.</title>
        <authorList>
            <person name="Eastman K.E."/>
            <person name="Pendleton A.L."/>
            <person name="Shaikh M.A."/>
            <person name="Suttiyut T."/>
            <person name="Ogas R."/>
            <person name="Tomko P."/>
            <person name="Gavelis G."/>
            <person name="Widhalm J.R."/>
            <person name="Wisecaver J.H."/>
        </authorList>
    </citation>
    <scope>NUCLEOTIDE SEQUENCE</scope>
    <source>
        <strain evidence="1">ECLA1</strain>
    </source>
</reference>
<dbReference type="AlphaFoldDB" id="A0AAE1A489"/>
<accession>A0AAE1A489</accession>
<keyword evidence="2" id="KW-1185">Reference proteome</keyword>
<comment type="caution">
    <text evidence="1">The sequence shown here is derived from an EMBL/GenBank/DDBJ whole genome shotgun (WGS) entry which is preliminary data.</text>
</comment>
<proteinExistence type="predicted"/>
<evidence type="ECO:0000313" key="1">
    <source>
        <dbReference type="EMBL" id="KAK3780998.1"/>
    </source>
</evidence>
<dbReference type="Proteomes" id="UP001283361">
    <property type="component" value="Unassembled WGS sequence"/>
</dbReference>
<organism evidence="1 2">
    <name type="scientific">Elysia crispata</name>
    <name type="common">lettuce slug</name>
    <dbReference type="NCBI Taxonomy" id="231223"/>
    <lineage>
        <taxon>Eukaryota</taxon>
        <taxon>Metazoa</taxon>
        <taxon>Spiralia</taxon>
        <taxon>Lophotrochozoa</taxon>
        <taxon>Mollusca</taxon>
        <taxon>Gastropoda</taxon>
        <taxon>Heterobranchia</taxon>
        <taxon>Euthyneura</taxon>
        <taxon>Panpulmonata</taxon>
        <taxon>Sacoglossa</taxon>
        <taxon>Placobranchoidea</taxon>
        <taxon>Plakobranchidae</taxon>
        <taxon>Elysia</taxon>
    </lineage>
</organism>
<dbReference type="EMBL" id="JAWDGP010002673">
    <property type="protein sequence ID" value="KAK3780998.1"/>
    <property type="molecule type" value="Genomic_DNA"/>
</dbReference>
<sequence>MRTALISQQREIPFPLRFPFLVGHGEEVVSMTGTKSKINLTLSSDTGPLPTVDPPLADDLGATFITKLTTNPESPLSSN</sequence>
<gene>
    <name evidence="1" type="ORF">RRG08_046302</name>
</gene>